<name>A0A916RW64_9BACI</name>
<dbReference type="EMBL" id="BMEY01000007">
    <property type="protein sequence ID" value="GGA73220.1"/>
    <property type="molecule type" value="Genomic_DNA"/>
</dbReference>
<accession>A0A916RW64</accession>
<dbReference type="RefSeq" id="WP_188384184.1">
    <property type="nucleotide sequence ID" value="NZ_BMEY01000007.1"/>
</dbReference>
<evidence type="ECO:0008006" key="3">
    <source>
        <dbReference type="Google" id="ProtNLM"/>
    </source>
</evidence>
<dbReference type="Proteomes" id="UP000613512">
    <property type="component" value="Unassembled WGS sequence"/>
</dbReference>
<dbReference type="AlphaFoldDB" id="A0A916RW64"/>
<protein>
    <recommendedName>
        <fullName evidence="3">IDEAL domain-containing protein</fullName>
    </recommendedName>
</protein>
<evidence type="ECO:0000313" key="1">
    <source>
        <dbReference type="EMBL" id="GGA73220.1"/>
    </source>
</evidence>
<gene>
    <name evidence="1" type="ORF">GCM10008025_16200</name>
</gene>
<organism evidence="1 2">
    <name type="scientific">Ornithinibacillus halotolerans</name>
    <dbReference type="NCBI Taxonomy" id="1274357"/>
    <lineage>
        <taxon>Bacteria</taxon>
        <taxon>Bacillati</taxon>
        <taxon>Bacillota</taxon>
        <taxon>Bacilli</taxon>
        <taxon>Bacillales</taxon>
        <taxon>Bacillaceae</taxon>
        <taxon>Ornithinibacillus</taxon>
    </lineage>
</organism>
<keyword evidence="2" id="KW-1185">Reference proteome</keyword>
<proteinExistence type="predicted"/>
<evidence type="ECO:0000313" key="2">
    <source>
        <dbReference type="Proteomes" id="UP000613512"/>
    </source>
</evidence>
<sequence length="77" mass="9336">MKKEKVVYRFYPYKGKVLAAKKEIPFEMKLISRLILDEICFNYNKGILEDKINESIKKGNKKEFASVREEYLHYIWE</sequence>
<reference evidence="1" key="2">
    <citation type="submission" date="2020-09" db="EMBL/GenBank/DDBJ databases">
        <authorList>
            <person name="Sun Q."/>
            <person name="Zhou Y."/>
        </authorList>
    </citation>
    <scope>NUCLEOTIDE SEQUENCE</scope>
    <source>
        <strain evidence="1">CGMCC 1.12408</strain>
    </source>
</reference>
<comment type="caution">
    <text evidence="1">The sequence shown here is derived from an EMBL/GenBank/DDBJ whole genome shotgun (WGS) entry which is preliminary data.</text>
</comment>
<reference evidence="1" key="1">
    <citation type="journal article" date="2014" name="Int. J. Syst. Evol. Microbiol.">
        <title>Complete genome sequence of Corynebacterium casei LMG S-19264T (=DSM 44701T), isolated from a smear-ripened cheese.</title>
        <authorList>
            <consortium name="US DOE Joint Genome Institute (JGI-PGF)"/>
            <person name="Walter F."/>
            <person name="Albersmeier A."/>
            <person name="Kalinowski J."/>
            <person name="Ruckert C."/>
        </authorList>
    </citation>
    <scope>NUCLEOTIDE SEQUENCE</scope>
    <source>
        <strain evidence="1">CGMCC 1.12408</strain>
    </source>
</reference>